<accession>A0A9E6RJN3</accession>
<proteinExistence type="predicted"/>
<feature type="region of interest" description="Disordered" evidence="1">
    <location>
        <begin position="206"/>
        <end position="281"/>
    </location>
</feature>
<evidence type="ECO:0000313" key="2">
    <source>
        <dbReference type="EMBL" id="QZO02242.1"/>
    </source>
</evidence>
<reference evidence="2" key="1">
    <citation type="submission" date="2021-08" db="EMBL/GenBank/DDBJ databases">
        <authorList>
            <person name="Zhang H."/>
            <person name="Xu M."/>
            <person name="Yu Z."/>
            <person name="Yang L."/>
            <person name="Cai Y."/>
        </authorList>
    </citation>
    <scope>NUCLEOTIDE SEQUENCE</scope>
    <source>
        <strain evidence="2">CHL1</strain>
    </source>
</reference>
<evidence type="ECO:0000313" key="3">
    <source>
        <dbReference type="Proteomes" id="UP000825701"/>
    </source>
</evidence>
<dbReference type="SUPFAM" id="SSF52540">
    <property type="entry name" value="P-loop containing nucleoside triphosphate hydrolases"/>
    <property type="match status" value="1"/>
</dbReference>
<feature type="compositionally biased region" description="Low complexity" evidence="1">
    <location>
        <begin position="270"/>
        <end position="281"/>
    </location>
</feature>
<dbReference type="EMBL" id="CP081869">
    <property type="protein sequence ID" value="QZO02242.1"/>
    <property type="molecule type" value="Genomic_DNA"/>
</dbReference>
<dbReference type="AlphaFoldDB" id="A0A9E6RJN3"/>
<sequence length="281" mass="30014">MAAARASLNEIACTTIHGFCQRLIKPYPVEANIDPGAAIMDQAEAALLFNDLFDDWIRERLSGQDETGSVIADLIAFDPDDVVETLRSIAETLRDNRDADALKATLGADPCGDFNGAVDAFGAFMDRCGGLEPESVAIAAGLKAMADEWRDLAGRSDFEAAVGVIRASVWPGEVFTQTGLPRLPEEGQVAGGRDVEGGWRAALSGGQRPLRRLSRSAFDPARDGRRLPAVTSGRRGEAARRELPGGQAARRLSTSTTSSTQPATCWPITRRSASRSPSDSR</sequence>
<keyword evidence="3" id="KW-1185">Reference proteome</keyword>
<dbReference type="Proteomes" id="UP000825701">
    <property type="component" value="Chromosome"/>
</dbReference>
<organism evidence="2 3">
    <name type="scientific">Chenggangzhangella methanolivorans</name>
    <dbReference type="NCBI Taxonomy" id="1437009"/>
    <lineage>
        <taxon>Bacteria</taxon>
        <taxon>Pseudomonadati</taxon>
        <taxon>Pseudomonadota</taxon>
        <taxon>Alphaproteobacteria</taxon>
        <taxon>Hyphomicrobiales</taxon>
        <taxon>Methylopilaceae</taxon>
        <taxon>Chenggangzhangella</taxon>
    </lineage>
</organism>
<feature type="compositionally biased region" description="Basic and acidic residues" evidence="1">
    <location>
        <begin position="234"/>
        <end position="243"/>
    </location>
</feature>
<dbReference type="InterPro" id="IPR027417">
    <property type="entry name" value="P-loop_NTPase"/>
</dbReference>
<protein>
    <submittedName>
        <fullName evidence="2">Uncharacterized protein</fullName>
    </submittedName>
</protein>
<gene>
    <name evidence="2" type="ORF">K6K41_02820</name>
</gene>
<name>A0A9E6RJN3_9HYPH</name>
<dbReference type="Gene3D" id="3.40.50.300">
    <property type="entry name" value="P-loop containing nucleotide triphosphate hydrolases"/>
    <property type="match status" value="1"/>
</dbReference>
<dbReference type="KEGG" id="cmet:K6K41_02820"/>
<evidence type="ECO:0000256" key="1">
    <source>
        <dbReference type="SAM" id="MobiDB-lite"/>
    </source>
</evidence>